<dbReference type="EMBL" id="JAAXLS010000075">
    <property type="protein sequence ID" value="NKQ59051.1"/>
    <property type="molecule type" value="Genomic_DNA"/>
</dbReference>
<reference evidence="1 2" key="1">
    <citation type="submission" date="2020-04" db="EMBL/GenBank/DDBJ databases">
        <title>Novel species.</title>
        <authorList>
            <person name="Teo W.F.A."/>
            <person name="Lipun K."/>
            <person name="Srisuk N."/>
            <person name="Duangmal K."/>
        </authorList>
    </citation>
    <scope>NUCLEOTIDE SEQUENCE [LARGE SCALE GENOMIC DNA]</scope>
    <source>
        <strain evidence="1 2">K13G38</strain>
    </source>
</reference>
<gene>
    <name evidence="1" type="ORF">HFP15_40035</name>
</gene>
<evidence type="ECO:0000313" key="1">
    <source>
        <dbReference type="EMBL" id="NKQ59051.1"/>
    </source>
</evidence>
<sequence>MIGNHHPHAGLDLTTEQLNAALDKWKADCDNRFIAAAVTLVQEHDGWLHRTDFRRSCIYVWSDAYPDSAGKASIHWRNALDFLEGNPNASTSELSVLRFACALALDEFSWSALGSAHLDMVWQAFATAMKKETNR</sequence>
<evidence type="ECO:0000313" key="2">
    <source>
        <dbReference type="Proteomes" id="UP000715441"/>
    </source>
</evidence>
<protein>
    <submittedName>
        <fullName evidence="1">Uncharacterized protein</fullName>
    </submittedName>
</protein>
<accession>A0ABX1JII7</accession>
<dbReference type="Proteomes" id="UP000715441">
    <property type="component" value="Unassembled WGS sequence"/>
</dbReference>
<comment type="caution">
    <text evidence="1">The sequence shown here is derived from an EMBL/GenBank/DDBJ whole genome shotgun (WGS) entry which is preliminary data.</text>
</comment>
<dbReference type="RefSeq" id="WP_168523455.1">
    <property type="nucleotide sequence ID" value="NZ_JAAXLS010000075.1"/>
</dbReference>
<keyword evidence="2" id="KW-1185">Reference proteome</keyword>
<name>A0ABX1JII7_9PSEU</name>
<organism evidence="1 2">
    <name type="scientific">Amycolatopsis acididurans</name>
    <dbReference type="NCBI Taxonomy" id="2724524"/>
    <lineage>
        <taxon>Bacteria</taxon>
        <taxon>Bacillati</taxon>
        <taxon>Actinomycetota</taxon>
        <taxon>Actinomycetes</taxon>
        <taxon>Pseudonocardiales</taxon>
        <taxon>Pseudonocardiaceae</taxon>
        <taxon>Amycolatopsis</taxon>
    </lineage>
</organism>
<proteinExistence type="predicted"/>